<comment type="caution">
    <text evidence="7">The sequence shown here is derived from an EMBL/GenBank/DDBJ whole genome shotgun (WGS) entry which is preliminary data.</text>
</comment>
<evidence type="ECO:0000313" key="8">
    <source>
        <dbReference type="Proteomes" id="UP001306508"/>
    </source>
</evidence>
<keyword evidence="8" id="KW-1185">Reference proteome</keyword>
<dbReference type="GO" id="GO:0005739">
    <property type="term" value="C:mitochondrion"/>
    <property type="evidence" value="ECO:0007669"/>
    <property type="project" value="TreeGrafter"/>
</dbReference>
<organism evidence="7 8">
    <name type="scientific">Arxiozyma heterogenica</name>
    <dbReference type="NCBI Taxonomy" id="278026"/>
    <lineage>
        <taxon>Eukaryota</taxon>
        <taxon>Fungi</taxon>
        <taxon>Dikarya</taxon>
        <taxon>Ascomycota</taxon>
        <taxon>Saccharomycotina</taxon>
        <taxon>Saccharomycetes</taxon>
        <taxon>Saccharomycetales</taxon>
        <taxon>Saccharomycetaceae</taxon>
        <taxon>Arxiozyma</taxon>
    </lineage>
</organism>
<sequence>MPRVPTKSLLKQIGERLYKDTSVKREVQWLWESCHSRRSRVQQSKLVTRVYPNVISQFIRLYKWKCKGVPLQYLIGWQPFGPLKILCRPHVLIPRWETEEWLFELAKCILSQPHLSNLKLVDFCTGSGCIPLLLMKMAINKNTFRSIDAIDVSPYALNLTKRNLRHNNLQNSSIFQVSYGDILESNTVSQILSKGEKIDILTCNPPYVSKESFRNDVDDSVKNYEPHLALIGDLEFYQNLILLWLPHINSFVYELGSYKQYLYVKEELSKWNQKSSNEKWSLGIKFDSNGKLRCVYGYTTKMKPIFQDYGQQIIIQ</sequence>
<evidence type="ECO:0000259" key="6">
    <source>
        <dbReference type="Pfam" id="PF05175"/>
    </source>
</evidence>
<dbReference type="Proteomes" id="UP001306508">
    <property type="component" value="Unassembled WGS sequence"/>
</dbReference>
<evidence type="ECO:0000256" key="3">
    <source>
        <dbReference type="ARBA" id="ARBA00022679"/>
    </source>
</evidence>
<comment type="catalytic activity">
    <reaction evidence="5">
        <text>L-glutaminyl-[peptide chain release factor] + S-adenosyl-L-methionine = N(5)-methyl-L-glutaminyl-[peptide chain release factor] + S-adenosyl-L-homocysteine + H(+)</text>
        <dbReference type="Rhea" id="RHEA:42896"/>
        <dbReference type="Rhea" id="RHEA-COMP:10271"/>
        <dbReference type="Rhea" id="RHEA-COMP:10272"/>
        <dbReference type="ChEBI" id="CHEBI:15378"/>
        <dbReference type="ChEBI" id="CHEBI:30011"/>
        <dbReference type="ChEBI" id="CHEBI:57856"/>
        <dbReference type="ChEBI" id="CHEBI:59789"/>
        <dbReference type="ChEBI" id="CHEBI:61891"/>
        <dbReference type="EC" id="2.1.1.297"/>
    </reaction>
</comment>
<evidence type="ECO:0000256" key="4">
    <source>
        <dbReference type="ARBA" id="ARBA00022691"/>
    </source>
</evidence>
<dbReference type="InterPro" id="IPR050320">
    <property type="entry name" value="N5-glutamine_MTase"/>
</dbReference>
<dbReference type="InterPro" id="IPR004556">
    <property type="entry name" value="HemK-like"/>
</dbReference>
<dbReference type="SUPFAM" id="SSF53335">
    <property type="entry name" value="S-adenosyl-L-methionine-dependent methyltransferases"/>
    <property type="match status" value="1"/>
</dbReference>
<dbReference type="PANTHER" id="PTHR18895:SF74">
    <property type="entry name" value="MTRF1L RELEASE FACTOR GLUTAMINE METHYLTRANSFERASE"/>
    <property type="match status" value="1"/>
</dbReference>
<dbReference type="EMBL" id="JAWIZZ010000059">
    <property type="protein sequence ID" value="KAK5773983.1"/>
    <property type="molecule type" value="Genomic_DNA"/>
</dbReference>
<evidence type="ECO:0000256" key="5">
    <source>
        <dbReference type="ARBA" id="ARBA00048391"/>
    </source>
</evidence>
<dbReference type="CDD" id="cd02440">
    <property type="entry name" value="AdoMet_MTases"/>
    <property type="match status" value="1"/>
</dbReference>
<keyword evidence="4" id="KW-0949">S-adenosyl-L-methionine</keyword>
<dbReference type="InterPro" id="IPR007848">
    <property type="entry name" value="Small_mtfrase_dom"/>
</dbReference>
<dbReference type="PANTHER" id="PTHR18895">
    <property type="entry name" value="HEMK METHYLTRANSFERASE"/>
    <property type="match status" value="1"/>
</dbReference>
<keyword evidence="2" id="KW-0489">Methyltransferase</keyword>
<protein>
    <recommendedName>
        <fullName evidence="1">peptide chain release factor N(5)-glutamine methyltransferase</fullName>
        <ecNumber evidence="1">2.1.1.297</ecNumber>
    </recommendedName>
</protein>
<reference evidence="8" key="1">
    <citation type="submission" date="2023-07" db="EMBL/GenBank/DDBJ databases">
        <title>A draft genome of Kazachstania heterogenica Y-27499.</title>
        <authorList>
            <person name="Donic C."/>
            <person name="Kralova J.S."/>
            <person name="Fidel L."/>
            <person name="Ben-Dor S."/>
            <person name="Jung S."/>
        </authorList>
    </citation>
    <scope>NUCLEOTIDE SEQUENCE [LARGE SCALE GENOMIC DNA]</scope>
    <source>
        <strain evidence="8">Y27499</strain>
    </source>
</reference>
<dbReference type="NCBIfam" id="TIGR00536">
    <property type="entry name" value="hemK_fam"/>
    <property type="match status" value="1"/>
</dbReference>
<dbReference type="AlphaFoldDB" id="A0AAN7WRT4"/>
<dbReference type="Gene3D" id="3.40.50.150">
    <property type="entry name" value="Vaccinia Virus protein VP39"/>
    <property type="match status" value="1"/>
</dbReference>
<dbReference type="InterPro" id="IPR029063">
    <property type="entry name" value="SAM-dependent_MTases_sf"/>
</dbReference>
<keyword evidence="3" id="KW-0808">Transferase</keyword>
<evidence type="ECO:0000313" key="7">
    <source>
        <dbReference type="EMBL" id="KAK5773983.1"/>
    </source>
</evidence>
<evidence type="ECO:0000256" key="2">
    <source>
        <dbReference type="ARBA" id="ARBA00022603"/>
    </source>
</evidence>
<accession>A0AAN7WRT4</accession>
<gene>
    <name evidence="7" type="ORF">RI543_004740</name>
</gene>
<dbReference type="EC" id="2.1.1.297" evidence="1"/>
<proteinExistence type="predicted"/>
<dbReference type="Pfam" id="PF05175">
    <property type="entry name" value="MTS"/>
    <property type="match status" value="1"/>
</dbReference>
<evidence type="ECO:0000256" key="1">
    <source>
        <dbReference type="ARBA" id="ARBA00012771"/>
    </source>
</evidence>
<dbReference type="GO" id="GO:0032259">
    <property type="term" value="P:methylation"/>
    <property type="evidence" value="ECO:0007669"/>
    <property type="project" value="UniProtKB-KW"/>
</dbReference>
<name>A0AAN7WRT4_9SACH</name>
<dbReference type="GO" id="GO:0102559">
    <property type="term" value="F:peptide chain release factor N(5)-glutamine methyltransferase activity"/>
    <property type="evidence" value="ECO:0007669"/>
    <property type="project" value="UniProtKB-EC"/>
</dbReference>
<feature type="domain" description="Methyltransferase small" evidence="6">
    <location>
        <begin position="117"/>
        <end position="217"/>
    </location>
</feature>